<name>A0A9N9JWR6_9GLOM</name>
<evidence type="ECO:0000313" key="1">
    <source>
        <dbReference type="EMBL" id="CAG8801032.1"/>
    </source>
</evidence>
<protein>
    <submittedName>
        <fullName evidence="1">23796_t:CDS:1</fullName>
    </submittedName>
</protein>
<dbReference type="EMBL" id="CAJVPY010035406">
    <property type="protein sequence ID" value="CAG8801032.1"/>
    <property type="molecule type" value="Genomic_DNA"/>
</dbReference>
<accession>A0A9N9JWR6</accession>
<proteinExistence type="predicted"/>
<gene>
    <name evidence="1" type="ORF">DERYTH_LOCUS23371</name>
</gene>
<reference evidence="1" key="1">
    <citation type="submission" date="2021-06" db="EMBL/GenBank/DDBJ databases">
        <authorList>
            <person name="Kallberg Y."/>
            <person name="Tangrot J."/>
            <person name="Rosling A."/>
        </authorList>
    </citation>
    <scope>NUCLEOTIDE SEQUENCE</scope>
    <source>
        <strain evidence="1">MA453B</strain>
    </source>
</reference>
<dbReference type="AlphaFoldDB" id="A0A9N9JWR6"/>
<comment type="caution">
    <text evidence="1">The sequence shown here is derived from an EMBL/GenBank/DDBJ whole genome shotgun (WGS) entry which is preliminary data.</text>
</comment>
<sequence>MWLQKAGEDDDKCQYGSEIDPIMNGKVINIYSAEWTYPYKSGVRTRKVRLNLLTESAEADSLELLLNE</sequence>
<feature type="non-terminal residue" evidence="1">
    <location>
        <position position="68"/>
    </location>
</feature>
<evidence type="ECO:0000313" key="2">
    <source>
        <dbReference type="Proteomes" id="UP000789405"/>
    </source>
</evidence>
<keyword evidence="2" id="KW-1185">Reference proteome</keyword>
<dbReference type="Proteomes" id="UP000789405">
    <property type="component" value="Unassembled WGS sequence"/>
</dbReference>
<organism evidence="1 2">
    <name type="scientific">Dentiscutata erythropus</name>
    <dbReference type="NCBI Taxonomy" id="1348616"/>
    <lineage>
        <taxon>Eukaryota</taxon>
        <taxon>Fungi</taxon>
        <taxon>Fungi incertae sedis</taxon>
        <taxon>Mucoromycota</taxon>
        <taxon>Glomeromycotina</taxon>
        <taxon>Glomeromycetes</taxon>
        <taxon>Diversisporales</taxon>
        <taxon>Gigasporaceae</taxon>
        <taxon>Dentiscutata</taxon>
    </lineage>
</organism>